<proteinExistence type="predicted"/>
<name>A0A1N6EDT0_9BACT</name>
<dbReference type="RefSeq" id="WP_074224679.1">
    <property type="nucleotide sequence ID" value="NZ_FSRC01000001.1"/>
</dbReference>
<evidence type="ECO:0000313" key="2">
    <source>
        <dbReference type="EMBL" id="SIN81047.1"/>
    </source>
</evidence>
<dbReference type="STRING" id="226505.SAMN05444394_2010"/>
<organism evidence="2 3">
    <name type="scientific">Algoriphagus halophilus</name>
    <dbReference type="NCBI Taxonomy" id="226505"/>
    <lineage>
        <taxon>Bacteria</taxon>
        <taxon>Pseudomonadati</taxon>
        <taxon>Bacteroidota</taxon>
        <taxon>Cytophagia</taxon>
        <taxon>Cytophagales</taxon>
        <taxon>Cyclobacteriaceae</taxon>
        <taxon>Algoriphagus</taxon>
    </lineage>
</organism>
<dbReference type="AlphaFoldDB" id="A0A1N6EDT0"/>
<sequence>MEKIKGNLFFLIWSGLGLLITILIWNLPWRFQVNDDEIMMWLISGAYTGTPETYTVFIHPILSWSLAKLYTYSPLIPWYPIAWFVVVYFSYLVLVYSISRHAVSSFYRGLLVLVLLGLTIHFLFFLQFTQVAGFAALGGFLLILNAGRSYFQLVLGGFLLVVGGLIRMEAMFLVSFGFVSWAFFNFKKEQLLGYGKKLAPVFLVCLLLAAGKSIWEKNSEYSDFLVFNQARSSVIDHPVFYRKVVQEEISKDSPWFYFSRWFFEEGEIDIDQLEKMKSSLDAALFSLEQFRNTGYRIVSVQRAEAFKSFLWVVLLFLFLPTQNPRNRKFLACWLLGMVVLNHFFLFYGRVNVLFLLVLLIPIFFNLPPKSNTKLVVGMSFVLIFGMIYHTMNFLEEGKNRAIMDEEMQYLISRIDENAPIFLEGYQEHMFGLDFTVNNQVPFINQGWLSRSPFQKKMLKKYDVEKPSELSSYSLLAIRMDEPVVFPDYMKHLNPRFQLVEKIETNNFQLLRFATSE</sequence>
<evidence type="ECO:0000256" key="1">
    <source>
        <dbReference type="SAM" id="Phobius"/>
    </source>
</evidence>
<dbReference type="OrthoDB" id="817762at2"/>
<feature type="transmembrane region" description="Helical" evidence="1">
    <location>
        <begin position="110"/>
        <end position="143"/>
    </location>
</feature>
<feature type="transmembrane region" description="Helical" evidence="1">
    <location>
        <begin position="333"/>
        <end position="362"/>
    </location>
</feature>
<feature type="transmembrane region" description="Helical" evidence="1">
    <location>
        <begin position="374"/>
        <end position="394"/>
    </location>
</feature>
<protein>
    <recommendedName>
        <fullName evidence="4">Dolichyl-phosphate-mannose-protein mannosyltransferase</fullName>
    </recommendedName>
</protein>
<feature type="transmembrane region" description="Helical" evidence="1">
    <location>
        <begin position="7"/>
        <end position="27"/>
    </location>
</feature>
<keyword evidence="3" id="KW-1185">Reference proteome</keyword>
<gene>
    <name evidence="2" type="ORF">SAMN05444394_2010</name>
</gene>
<feature type="transmembrane region" description="Helical" evidence="1">
    <location>
        <begin position="198"/>
        <end position="215"/>
    </location>
</feature>
<dbReference type="EMBL" id="FSRC01000001">
    <property type="protein sequence ID" value="SIN81047.1"/>
    <property type="molecule type" value="Genomic_DNA"/>
</dbReference>
<accession>A0A1N6EDT0</accession>
<keyword evidence="1" id="KW-0472">Membrane</keyword>
<feature type="transmembrane region" description="Helical" evidence="1">
    <location>
        <begin position="78"/>
        <end position="98"/>
    </location>
</feature>
<keyword evidence="1" id="KW-1133">Transmembrane helix</keyword>
<reference evidence="3" key="1">
    <citation type="submission" date="2016-11" db="EMBL/GenBank/DDBJ databases">
        <authorList>
            <person name="Varghese N."/>
            <person name="Submissions S."/>
        </authorList>
    </citation>
    <scope>NUCLEOTIDE SEQUENCE [LARGE SCALE GENOMIC DNA]</scope>
    <source>
        <strain evidence="3">DSM 15292</strain>
    </source>
</reference>
<keyword evidence="1" id="KW-0812">Transmembrane</keyword>
<evidence type="ECO:0008006" key="4">
    <source>
        <dbReference type="Google" id="ProtNLM"/>
    </source>
</evidence>
<dbReference type="Proteomes" id="UP000185221">
    <property type="component" value="Unassembled WGS sequence"/>
</dbReference>
<evidence type="ECO:0000313" key="3">
    <source>
        <dbReference type="Proteomes" id="UP000185221"/>
    </source>
</evidence>
<feature type="transmembrane region" description="Helical" evidence="1">
    <location>
        <begin position="155"/>
        <end position="186"/>
    </location>
</feature>